<protein>
    <submittedName>
        <fullName evidence="1">Uncharacterized protein</fullName>
    </submittedName>
</protein>
<accession>A0ABS0ZJB1</accession>
<dbReference type="RefSeq" id="WP_199575704.1">
    <property type="nucleotide sequence ID" value="NZ_JAENBO010000003.1"/>
</dbReference>
<reference evidence="1 2" key="1">
    <citation type="journal article" date="2021" name="Int. J. Syst. Evol. Microbiol.">
        <title>Streptococcus vicugnae sp. nov., isolated from faeces of alpacas (Vicugna pacos) and cattle (Bos taurus), Streptococcus zalophi sp. nov., and Streptococcus pacificus sp. nov., isolated from respiratory tract of California sea lions (Zalophus californianus).</title>
        <authorList>
            <person name="Volokhov D.V."/>
            <person name="Zagorodnyaya T.A."/>
            <person name="Shen Z."/>
            <person name="Blom J."/>
            <person name="Furtak V.A."/>
            <person name="Eisenberg T."/>
            <person name="Fan P."/>
            <person name="Jeong K.C."/>
            <person name="Gao Y."/>
            <person name="Zhang S."/>
            <person name="Amselle M."/>
        </authorList>
    </citation>
    <scope>NUCLEOTIDE SEQUENCE [LARGE SCALE GENOMIC DNA]</scope>
    <source>
        <strain evidence="1 2">CSL7591</strain>
    </source>
</reference>
<dbReference type="Proteomes" id="UP000653045">
    <property type="component" value="Unassembled WGS sequence"/>
</dbReference>
<gene>
    <name evidence="1" type="ORF">JHK62_05180</name>
</gene>
<sequence length="61" mass="6727">MLIESELEVISGAGVPWNPMIDLYGIGEIIGRGLAHQPARKWHQPICYHYGPAYPAPVLPC</sequence>
<proteinExistence type="predicted"/>
<dbReference type="EMBL" id="JAENBO010000003">
    <property type="protein sequence ID" value="MBJ8326061.1"/>
    <property type="molecule type" value="Genomic_DNA"/>
</dbReference>
<comment type="caution">
    <text evidence="1">The sequence shown here is derived from an EMBL/GenBank/DDBJ whole genome shotgun (WGS) entry which is preliminary data.</text>
</comment>
<keyword evidence="2" id="KW-1185">Reference proteome</keyword>
<evidence type="ECO:0000313" key="1">
    <source>
        <dbReference type="EMBL" id="MBJ8326061.1"/>
    </source>
</evidence>
<name>A0ABS0ZJB1_9STRE</name>
<organism evidence="1 2">
    <name type="scientific">Streptococcus pacificus</name>
    <dbReference type="NCBI Taxonomy" id="2740577"/>
    <lineage>
        <taxon>Bacteria</taxon>
        <taxon>Bacillati</taxon>
        <taxon>Bacillota</taxon>
        <taxon>Bacilli</taxon>
        <taxon>Lactobacillales</taxon>
        <taxon>Streptococcaceae</taxon>
        <taxon>Streptococcus</taxon>
    </lineage>
</organism>
<evidence type="ECO:0000313" key="2">
    <source>
        <dbReference type="Proteomes" id="UP000653045"/>
    </source>
</evidence>